<sequence>MRFQAPQLGALGVTFTAFRAMQSASLIAIIGMTANFINDIVTSERDTPDVLVGTLTVGYAGARGNSGKAAITENPVSDFGIPKQYSRPTALGTRLLATKGPDRWIPPPQPARRPPIIRQVDEDARSARMPHVVVNANSGPAIVTGQHLDSNINISAPAPAVVPTDRSFNSFNSSEDYIPIAHNPSYDGISGKKRGAHNPIAVAIPPTPSDDGFTPITPTPASPEVRDYRLSRAPPLPRDALGIPVGKFFARAKSNKVQIQYEDDDAAPLSPKSGRDLEAQAITKPKPKRKTLWGVIEGWWDLGLLERGKSLRRKA</sequence>
<protein>
    <submittedName>
        <fullName evidence="1">Uncharacterized protein</fullName>
    </submittedName>
</protein>
<name>A0AAX6M9H4_9PEZI</name>
<accession>A0AAX6M9H4</accession>
<evidence type="ECO:0000313" key="2">
    <source>
        <dbReference type="Proteomes" id="UP001369815"/>
    </source>
</evidence>
<keyword evidence="2" id="KW-1185">Reference proteome</keyword>
<comment type="caution">
    <text evidence="1">The sequence shown here is derived from an EMBL/GenBank/DDBJ whole genome shotgun (WGS) entry which is preliminary data.</text>
</comment>
<proteinExistence type="predicted"/>
<dbReference type="Proteomes" id="UP001369815">
    <property type="component" value="Unassembled WGS sequence"/>
</dbReference>
<dbReference type="EMBL" id="JBANMG010000009">
    <property type="protein sequence ID" value="KAK6948852.1"/>
    <property type="molecule type" value="Genomic_DNA"/>
</dbReference>
<organism evidence="1 2">
    <name type="scientific">Daldinia eschscholtzii</name>
    <dbReference type="NCBI Taxonomy" id="292717"/>
    <lineage>
        <taxon>Eukaryota</taxon>
        <taxon>Fungi</taxon>
        <taxon>Dikarya</taxon>
        <taxon>Ascomycota</taxon>
        <taxon>Pezizomycotina</taxon>
        <taxon>Sordariomycetes</taxon>
        <taxon>Xylariomycetidae</taxon>
        <taxon>Xylariales</taxon>
        <taxon>Hypoxylaceae</taxon>
        <taxon>Daldinia</taxon>
    </lineage>
</organism>
<reference evidence="1 2" key="1">
    <citation type="journal article" date="2024" name="Front Chem Biol">
        <title>Unveiling the potential of Daldinia eschscholtzii MFLUCC 19-0629 through bioactivity and bioinformatics studies for enhanced sustainable agriculture production.</title>
        <authorList>
            <person name="Brooks S."/>
            <person name="Weaver J.A."/>
            <person name="Klomchit A."/>
            <person name="Alharthi S.A."/>
            <person name="Onlamun T."/>
            <person name="Nurani R."/>
            <person name="Vong T.K."/>
            <person name="Alberti F."/>
            <person name="Greco C."/>
        </authorList>
    </citation>
    <scope>NUCLEOTIDE SEQUENCE [LARGE SCALE GENOMIC DNA]</scope>
    <source>
        <strain evidence="1">MFLUCC 19-0629</strain>
    </source>
</reference>
<gene>
    <name evidence="1" type="ORF">Daesc_008923</name>
</gene>
<evidence type="ECO:0000313" key="1">
    <source>
        <dbReference type="EMBL" id="KAK6948852.1"/>
    </source>
</evidence>
<dbReference type="AlphaFoldDB" id="A0AAX6M9H4"/>